<dbReference type="Pfam" id="PF01965">
    <property type="entry name" value="DJ-1_PfpI"/>
    <property type="match status" value="1"/>
</dbReference>
<reference evidence="5 6" key="1">
    <citation type="submission" date="2019-09" db="EMBL/GenBank/DDBJ databases">
        <title>Draft genome sequences of 48 bacterial type strains from the CCUG.</title>
        <authorList>
            <person name="Tunovic T."/>
            <person name="Pineiro-Iglesias B."/>
            <person name="Unosson C."/>
            <person name="Inganas E."/>
            <person name="Ohlen M."/>
            <person name="Cardew S."/>
            <person name="Jensie-Markopoulos S."/>
            <person name="Salva-Serra F."/>
            <person name="Jaen-Luchoro D."/>
            <person name="Karlsson R."/>
            <person name="Svensson-Stadler L."/>
            <person name="Chun J."/>
            <person name="Moore E."/>
        </authorList>
    </citation>
    <scope>NUCLEOTIDE SEQUENCE [LARGE SCALE GENOMIC DNA]</scope>
    <source>
        <strain evidence="5 6">CCUG 30977</strain>
    </source>
</reference>
<evidence type="ECO:0000313" key="5">
    <source>
        <dbReference type="EMBL" id="KAB0584722.1"/>
    </source>
</evidence>
<dbReference type="GO" id="GO:0043565">
    <property type="term" value="F:sequence-specific DNA binding"/>
    <property type="evidence" value="ECO:0007669"/>
    <property type="project" value="InterPro"/>
</dbReference>
<keyword evidence="2" id="KW-0238">DNA-binding</keyword>
<dbReference type="InterPro" id="IPR052158">
    <property type="entry name" value="INH-QAR"/>
</dbReference>
<dbReference type="PANTHER" id="PTHR43130:SF11">
    <property type="entry name" value="TRANSCRIPTIONAL REGULATORY PROTEIN"/>
    <property type="match status" value="1"/>
</dbReference>
<comment type="caution">
    <text evidence="5">The sequence shown here is derived from an EMBL/GenBank/DDBJ whole genome shotgun (WGS) entry which is preliminary data.</text>
</comment>
<evidence type="ECO:0000256" key="2">
    <source>
        <dbReference type="ARBA" id="ARBA00023125"/>
    </source>
</evidence>
<dbReference type="SUPFAM" id="SSF52317">
    <property type="entry name" value="Class I glutamine amidotransferase-like"/>
    <property type="match status" value="1"/>
</dbReference>
<dbReference type="InterPro" id="IPR002818">
    <property type="entry name" value="DJ-1/PfpI"/>
</dbReference>
<evidence type="ECO:0000256" key="1">
    <source>
        <dbReference type="ARBA" id="ARBA00023015"/>
    </source>
</evidence>
<dbReference type="RefSeq" id="WP_151122367.1">
    <property type="nucleotide sequence ID" value="NZ_CP088082.1"/>
</dbReference>
<dbReference type="GO" id="GO:0003700">
    <property type="term" value="F:DNA-binding transcription factor activity"/>
    <property type="evidence" value="ECO:0007669"/>
    <property type="project" value="InterPro"/>
</dbReference>
<organism evidence="5 6">
    <name type="scientific">Ideonella dechloratans</name>
    <dbReference type="NCBI Taxonomy" id="36863"/>
    <lineage>
        <taxon>Bacteria</taxon>
        <taxon>Pseudomonadati</taxon>
        <taxon>Pseudomonadota</taxon>
        <taxon>Betaproteobacteria</taxon>
        <taxon>Burkholderiales</taxon>
        <taxon>Sphaerotilaceae</taxon>
        <taxon>Ideonella</taxon>
    </lineage>
</organism>
<dbReference type="CDD" id="cd03138">
    <property type="entry name" value="GATase1_AraC_2"/>
    <property type="match status" value="1"/>
</dbReference>
<gene>
    <name evidence="5" type="ORF">F7Q92_02510</name>
</gene>
<dbReference type="Gene3D" id="3.40.50.880">
    <property type="match status" value="1"/>
</dbReference>
<dbReference type="Proteomes" id="UP000430120">
    <property type="component" value="Unassembled WGS sequence"/>
</dbReference>
<dbReference type="EMBL" id="VZPB01000004">
    <property type="protein sequence ID" value="KAB0584722.1"/>
    <property type="molecule type" value="Genomic_DNA"/>
</dbReference>
<keyword evidence="3" id="KW-0804">Transcription</keyword>
<sequence length="324" mass="35686">MKICLLLAEHCAAANATLTLEVLGAANRFSAAAEPPFACTTASLDGRSVATFSGQRLAVDAALDDVGPVDLVIIPGFLFTLREALPSFVRYGDWLRRQHDRGAVLASMCTASFLLAECGLLDGRTATTHWAFASLFRRRYPAVRLDERLLLCDDGQVVTSGGATAAMDLLQHLLQRLGPPAVAEQCAHHLLVDRVREYQAPYALWKPSRGHGDEAVLRVQDWLEVHHALPVSIDALASRFGFGERQFKRRFKEATGLAPLAYLQALRLEAAKRLLQDSRQSLESITAAVGYEDVSSFRRLFQREVGLSPSAFREKFRPAVTMQP</sequence>
<keyword evidence="6" id="KW-1185">Reference proteome</keyword>
<dbReference type="OrthoDB" id="9794896at2"/>
<dbReference type="AlphaFoldDB" id="A0A643FH25"/>
<dbReference type="PROSITE" id="PS01124">
    <property type="entry name" value="HTH_ARAC_FAMILY_2"/>
    <property type="match status" value="1"/>
</dbReference>
<dbReference type="Gene3D" id="1.10.10.60">
    <property type="entry name" value="Homeodomain-like"/>
    <property type="match status" value="2"/>
</dbReference>
<dbReference type="InterPro" id="IPR009057">
    <property type="entry name" value="Homeodomain-like_sf"/>
</dbReference>
<dbReference type="InterPro" id="IPR029062">
    <property type="entry name" value="Class_I_gatase-like"/>
</dbReference>
<dbReference type="InterPro" id="IPR018062">
    <property type="entry name" value="HTH_AraC-typ_CS"/>
</dbReference>
<dbReference type="PROSITE" id="PS00041">
    <property type="entry name" value="HTH_ARAC_FAMILY_1"/>
    <property type="match status" value="1"/>
</dbReference>
<evidence type="ECO:0000256" key="3">
    <source>
        <dbReference type="ARBA" id="ARBA00023163"/>
    </source>
</evidence>
<evidence type="ECO:0000259" key="4">
    <source>
        <dbReference type="PROSITE" id="PS01124"/>
    </source>
</evidence>
<feature type="domain" description="HTH araC/xylS-type" evidence="4">
    <location>
        <begin position="217"/>
        <end position="315"/>
    </location>
</feature>
<proteinExistence type="predicted"/>
<protein>
    <submittedName>
        <fullName evidence="5">Helix-turn-helix domain-containing protein</fullName>
    </submittedName>
</protein>
<evidence type="ECO:0000313" key="6">
    <source>
        <dbReference type="Proteomes" id="UP000430120"/>
    </source>
</evidence>
<dbReference type="Pfam" id="PF12833">
    <property type="entry name" value="HTH_18"/>
    <property type="match status" value="1"/>
</dbReference>
<dbReference type="SUPFAM" id="SSF46689">
    <property type="entry name" value="Homeodomain-like"/>
    <property type="match status" value="2"/>
</dbReference>
<keyword evidence="1" id="KW-0805">Transcription regulation</keyword>
<dbReference type="PANTHER" id="PTHR43130">
    <property type="entry name" value="ARAC-FAMILY TRANSCRIPTIONAL REGULATOR"/>
    <property type="match status" value="1"/>
</dbReference>
<name>A0A643FH25_IDEDE</name>
<accession>A0A643FH25</accession>
<dbReference type="InterPro" id="IPR018060">
    <property type="entry name" value="HTH_AraC"/>
</dbReference>
<dbReference type="SMART" id="SM00342">
    <property type="entry name" value="HTH_ARAC"/>
    <property type="match status" value="1"/>
</dbReference>